<evidence type="ECO:0000256" key="1">
    <source>
        <dbReference type="ARBA" id="ARBA00000073"/>
    </source>
</evidence>
<comment type="similarity">
    <text evidence="2 6">Belongs to the pseudouridine synthase RluA family.</text>
</comment>
<evidence type="ECO:0000259" key="7">
    <source>
        <dbReference type="SMART" id="SM00363"/>
    </source>
</evidence>
<feature type="domain" description="RNA-binding S4" evidence="7">
    <location>
        <begin position="13"/>
        <end position="75"/>
    </location>
</feature>
<dbReference type="GO" id="GO:0000455">
    <property type="term" value="P:enzyme-directed rRNA pseudouridine synthesis"/>
    <property type="evidence" value="ECO:0007669"/>
    <property type="project" value="UniProtKB-ARBA"/>
</dbReference>
<comment type="catalytic activity">
    <reaction evidence="1 6">
        <text>a uridine in RNA = a pseudouridine in RNA</text>
        <dbReference type="Rhea" id="RHEA:48348"/>
        <dbReference type="Rhea" id="RHEA-COMP:12068"/>
        <dbReference type="Rhea" id="RHEA-COMP:12069"/>
        <dbReference type="ChEBI" id="CHEBI:65314"/>
        <dbReference type="ChEBI" id="CHEBI:65315"/>
    </reaction>
</comment>
<dbReference type="SUPFAM" id="SSF55120">
    <property type="entry name" value="Pseudouridine synthase"/>
    <property type="match status" value="1"/>
</dbReference>
<keyword evidence="5" id="KW-0694">RNA-binding</keyword>
<dbReference type="Gene3D" id="3.30.2350.10">
    <property type="entry name" value="Pseudouridine synthase"/>
    <property type="match status" value="1"/>
</dbReference>
<organism evidence="8 9">
    <name type="scientific">Dialister succinatiphilus YIT 11850</name>
    <dbReference type="NCBI Taxonomy" id="742743"/>
    <lineage>
        <taxon>Bacteria</taxon>
        <taxon>Bacillati</taxon>
        <taxon>Bacillota</taxon>
        <taxon>Negativicutes</taxon>
        <taxon>Veillonellales</taxon>
        <taxon>Veillonellaceae</taxon>
        <taxon>Dialister</taxon>
    </lineage>
</organism>
<reference evidence="8 9" key="1">
    <citation type="submission" date="2011-11" db="EMBL/GenBank/DDBJ databases">
        <title>The Genome Sequence of Dialister succinatiphilus YIT 11850.</title>
        <authorList>
            <consortium name="The Broad Institute Genome Sequencing Platform"/>
            <person name="Earl A."/>
            <person name="Ward D."/>
            <person name="Feldgarden M."/>
            <person name="Gevers D."/>
            <person name="Morotomi M."/>
            <person name="Young S.K."/>
            <person name="Zeng Q."/>
            <person name="Gargeya S."/>
            <person name="Fitzgerald M."/>
            <person name="Haas B."/>
            <person name="Abouelleil A."/>
            <person name="Alvarado L."/>
            <person name="Arachchi H.M."/>
            <person name="Berlin A."/>
            <person name="Brown A."/>
            <person name="Chapman S.B."/>
            <person name="Dunbar C."/>
            <person name="Gearin G."/>
            <person name="Goldberg J."/>
            <person name="Griggs A."/>
            <person name="Gujja S."/>
            <person name="Heiman D."/>
            <person name="Howarth C."/>
            <person name="Lui A."/>
            <person name="MacDonald P.J.P."/>
            <person name="Montmayeur A."/>
            <person name="Murphy C."/>
            <person name="Neiman D."/>
            <person name="Pearson M."/>
            <person name="Priest M."/>
            <person name="Roberts A."/>
            <person name="Saif S."/>
            <person name="Shea T."/>
            <person name="Sisk P."/>
            <person name="Stolte C."/>
            <person name="Sykes S."/>
            <person name="Wortman J."/>
            <person name="Nusbaum C."/>
            <person name="Birren B."/>
        </authorList>
    </citation>
    <scope>NUCLEOTIDE SEQUENCE [LARGE SCALE GENOMIC DNA]</scope>
    <source>
        <strain evidence="8 9">YIT 11850</strain>
    </source>
</reference>
<dbReference type="NCBIfam" id="TIGR00005">
    <property type="entry name" value="rluA_subfam"/>
    <property type="match status" value="1"/>
</dbReference>
<accession>H1D0Z5</accession>
<evidence type="ECO:0000256" key="3">
    <source>
        <dbReference type="ARBA" id="ARBA00023235"/>
    </source>
</evidence>
<comment type="function">
    <text evidence="6">Responsible for synthesis of pseudouridine from uracil.</text>
</comment>
<dbReference type="GO" id="GO:0003723">
    <property type="term" value="F:RNA binding"/>
    <property type="evidence" value="ECO:0007669"/>
    <property type="project" value="UniProtKB-KW"/>
</dbReference>
<dbReference type="PATRIC" id="fig|742743.3.peg.1303"/>
<gene>
    <name evidence="8" type="ORF">HMPREF9453_01283</name>
</gene>
<dbReference type="AlphaFoldDB" id="H1D0Z5"/>
<evidence type="ECO:0000256" key="4">
    <source>
        <dbReference type="PIRSR" id="PIRSR606225-1"/>
    </source>
</evidence>
<proteinExistence type="inferred from homology"/>
<dbReference type="InterPro" id="IPR006224">
    <property type="entry name" value="PsdUridine_synth_RluA-like_CS"/>
</dbReference>
<dbReference type="InterPro" id="IPR006225">
    <property type="entry name" value="PsdUridine_synth_RluC/D"/>
</dbReference>
<dbReference type="InterPro" id="IPR002942">
    <property type="entry name" value="S4_RNA-bd"/>
</dbReference>
<feature type="active site" evidence="4">
    <location>
        <position position="126"/>
    </location>
</feature>
<evidence type="ECO:0000256" key="6">
    <source>
        <dbReference type="RuleBase" id="RU362028"/>
    </source>
</evidence>
<dbReference type="eggNOG" id="COG0564">
    <property type="taxonomic scope" value="Bacteria"/>
</dbReference>
<dbReference type="SMART" id="SM00363">
    <property type="entry name" value="S4"/>
    <property type="match status" value="1"/>
</dbReference>
<protein>
    <recommendedName>
        <fullName evidence="6">Pseudouridine synthase</fullName>
        <ecNumber evidence="6">5.4.99.-</ecNumber>
    </recommendedName>
</protein>
<dbReference type="PROSITE" id="PS50889">
    <property type="entry name" value="S4"/>
    <property type="match status" value="1"/>
</dbReference>
<dbReference type="GO" id="GO:0120159">
    <property type="term" value="F:rRNA pseudouridine synthase activity"/>
    <property type="evidence" value="ECO:0007669"/>
    <property type="project" value="UniProtKB-ARBA"/>
</dbReference>
<dbReference type="PANTHER" id="PTHR21600">
    <property type="entry name" value="MITOCHONDRIAL RNA PSEUDOURIDINE SYNTHASE"/>
    <property type="match status" value="1"/>
</dbReference>
<dbReference type="InterPro" id="IPR020103">
    <property type="entry name" value="PsdUridine_synth_cat_dom_sf"/>
</dbReference>
<dbReference type="Proteomes" id="UP000003277">
    <property type="component" value="Unassembled WGS sequence"/>
</dbReference>
<dbReference type="InterPro" id="IPR006145">
    <property type="entry name" value="PsdUridine_synth_RsuA/RluA"/>
</dbReference>
<dbReference type="RefSeq" id="WP_008859777.1">
    <property type="nucleotide sequence ID" value="NZ_JH591188.1"/>
</dbReference>
<dbReference type="PROSITE" id="PS01129">
    <property type="entry name" value="PSI_RLU"/>
    <property type="match status" value="1"/>
</dbReference>
<evidence type="ECO:0000313" key="9">
    <source>
        <dbReference type="Proteomes" id="UP000003277"/>
    </source>
</evidence>
<name>H1D0Z5_9FIRM</name>
<evidence type="ECO:0000313" key="8">
    <source>
        <dbReference type="EMBL" id="EHO62691.1"/>
    </source>
</evidence>
<dbReference type="CDD" id="cd00165">
    <property type="entry name" value="S4"/>
    <property type="match status" value="1"/>
</dbReference>
<dbReference type="HOGENOM" id="CLU_016902_1_1_9"/>
<dbReference type="STRING" id="742743.HMPREF9453_01283"/>
<dbReference type="InterPro" id="IPR036986">
    <property type="entry name" value="S4_RNA-bd_sf"/>
</dbReference>
<dbReference type="OrthoDB" id="9807829at2"/>
<dbReference type="EC" id="5.4.99.-" evidence="6"/>
<evidence type="ECO:0000256" key="5">
    <source>
        <dbReference type="PROSITE-ProRule" id="PRU00182"/>
    </source>
</evidence>
<comment type="caution">
    <text evidence="8">The sequence shown here is derived from an EMBL/GenBank/DDBJ whole genome shotgun (WGS) entry which is preliminary data.</text>
</comment>
<dbReference type="EMBL" id="ADLT01000045">
    <property type="protein sequence ID" value="EHO62691.1"/>
    <property type="molecule type" value="Genomic_DNA"/>
</dbReference>
<dbReference type="Gene3D" id="3.10.290.10">
    <property type="entry name" value="RNA-binding S4 domain"/>
    <property type="match status" value="1"/>
</dbReference>
<keyword evidence="9" id="KW-1185">Reference proteome</keyword>
<dbReference type="Pfam" id="PF00849">
    <property type="entry name" value="PseudoU_synth_2"/>
    <property type="match status" value="1"/>
</dbReference>
<evidence type="ECO:0000256" key="2">
    <source>
        <dbReference type="ARBA" id="ARBA00010876"/>
    </source>
</evidence>
<dbReference type="SUPFAM" id="SSF55174">
    <property type="entry name" value="Alpha-L RNA-binding motif"/>
    <property type="match status" value="1"/>
</dbReference>
<dbReference type="PANTHER" id="PTHR21600:SF83">
    <property type="entry name" value="PSEUDOURIDYLATE SYNTHASE RPUSD4, MITOCHONDRIAL"/>
    <property type="match status" value="1"/>
</dbReference>
<dbReference type="InterPro" id="IPR050188">
    <property type="entry name" value="RluA_PseudoU_synthase"/>
</dbReference>
<dbReference type="CDD" id="cd02869">
    <property type="entry name" value="PseudoU_synth_RluA_like"/>
    <property type="match status" value="1"/>
</dbReference>
<dbReference type="Pfam" id="PF01479">
    <property type="entry name" value="S4"/>
    <property type="match status" value="1"/>
</dbReference>
<sequence length="301" mass="34774">MEEWTIRAGEAGKRLDAFLMERKGWSRSFFMKALRTKKIKVNGKREEPSYRLKEGDRLRSFVLDEKRPLPPPDIIYEDDHILAVNKPAGLLSLDVTGKTKDTMLDRVNCLLAERGETAAFPVHRIDFNTSGILLLAKKREDRDLLDRLIRERKIRKSYLCVAEGRMTPPKGRLEDQLFKDARKNRVYVVDHPVKGSKTAVTEYEVKSFRQGLSLVECHLLTGRTHQIRCQMAHAGHPLLGDDKYGSKEWNRDKKERRQLLCSYKTTFDFAEEGGALSYLSGKTIRLSRVPFVEKYFKGVMI</sequence>
<keyword evidence="3 6" id="KW-0413">Isomerase</keyword>